<name>A0ABU7LYE1_9PROT</name>
<feature type="chain" id="PRO_5047063665" evidence="1">
    <location>
        <begin position="26"/>
        <end position="201"/>
    </location>
</feature>
<protein>
    <submittedName>
        <fullName evidence="3">Tail fiber protein</fullName>
    </submittedName>
</protein>
<keyword evidence="4" id="KW-1185">Reference proteome</keyword>
<dbReference type="InterPro" id="IPR037053">
    <property type="entry name" value="Phage_tail_collar_dom_sf"/>
</dbReference>
<sequence>MKHALLLAACAAATGLAGVSAPAQAQTSDRYLGDIFMVGFNFCPQGSSEANGALLAIVQNQALYSLLGTTYGGDGRSSFALPDLRGRVPVSYGAGQGGLPDYPLGAAVGSETTTMGAQGLPSHSHPVYGTSHEHTEETPLNNTLATFDDGQTPYSPSPVDTPMSPLVVTSAGGGQPFNNMAPSLTIRYCIVTTQGLYPPRP</sequence>
<dbReference type="Gene3D" id="3.90.1340.10">
    <property type="entry name" value="Phage tail collar domain"/>
    <property type="match status" value="1"/>
</dbReference>
<evidence type="ECO:0000313" key="4">
    <source>
        <dbReference type="Proteomes" id="UP001310692"/>
    </source>
</evidence>
<keyword evidence="1" id="KW-0732">Signal</keyword>
<organism evidence="3 4">
    <name type="scientific">Hyphobacterium marinum</name>
    <dbReference type="NCBI Taxonomy" id="3116574"/>
    <lineage>
        <taxon>Bacteria</taxon>
        <taxon>Pseudomonadati</taxon>
        <taxon>Pseudomonadota</taxon>
        <taxon>Alphaproteobacteria</taxon>
        <taxon>Maricaulales</taxon>
        <taxon>Maricaulaceae</taxon>
        <taxon>Hyphobacterium</taxon>
    </lineage>
</organism>
<evidence type="ECO:0000259" key="2">
    <source>
        <dbReference type="Pfam" id="PF07484"/>
    </source>
</evidence>
<comment type="caution">
    <text evidence="3">The sequence shown here is derived from an EMBL/GenBank/DDBJ whole genome shotgun (WGS) entry which is preliminary data.</text>
</comment>
<dbReference type="InterPro" id="IPR011083">
    <property type="entry name" value="Phage_tail_collar_dom"/>
</dbReference>
<feature type="domain" description="Phage tail collar" evidence="2">
    <location>
        <begin position="33"/>
        <end position="89"/>
    </location>
</feature>
<gene>
    <name evidence="3" type="ORF">V0U35_07740</name>
</gene>
<dbReference type="RefSeq" id="WP_330196119.1">
    <property type="nucleotide sequence ID" value="NZ_JAZDRO010000003.1"/>
</dbReference>
<accession>A0ABU7LYE1</accession>
<evidence type="ECO:0000256" key="1">
    <source>
        <dbReference type="SAM" id="SignalP"/>
    </source>
</evidence>
<dbReference type="SUPFAM" id="SSF88874">
    <property type="entry name" value="Receptor-binding domain of short tail fibre protein gp12"/>
    <property type="match status" value="1"/>
</dbReference>
<dbReference type="Pfam" id="PF07484">
    <property type="entry name" value="Collar"/>
    <property type="match status" value="1"/>
</dbReference>
<evidence type="ECO:0000313" key="3">
    <source>
        <dbReference type="EMBL" id="MEE2566572.1"/>
    </source>
</evidence>
<feature type="signal peptide" evidence="1">
    <location>
        <begin position="1"/>
        <end position="25"/>
    </location>
</feature>
<dbReference type="Proteomes" id="UP001310692">
    <property type="component" value="Unassembled WGS sequence"/>
</dbReference>
<proteinExistence type="predicted"/>
<dbReference type="EMBL" id="JAZDRO010000003">
    <property type="protein sequence ID" value="MEE2566572.1"/>
    <property type="molecule type" value="Genomic_DNA"/>
</dbReference>
<reference evidence="3 4" key="1">
    <citation type="submission" date="2024-01" db="EMBL/GenBank/DDBJ databases">
        <title>Hyphobacterium bacterium isolated from marine sediment.</title>
        <authorList>
            <person name="Zhao S."/>
        </authorList>
    </citation>
    <scope>NUCLEOTIDE SEQUENCE [LARGE SCALE GENOMIC DNA]</scope>
    <source>
        <strain evidence="3 4">Y60-23</strain>
    </source>
</reference>